<feature type="domain" description="HTH hxlR-type" evidence="1">
    <location>
        <begin position="20"/>
        <end position="101"/>
    </location>
</feature>
<comment type="caution">
    <text evidence="2">The sequence shown here is derived from an EMBL/GenBank/DDBJ whole genome shotgun (WGS) entry which is preliminary data.</text>
</comment>
<dbReference type="Proteomes" id="UP000614200">
    <property type="component" value="Unassembled WGS sequence"/>
</dbReference>
<dbReference type="InterPro" id="IPR002577">
    <property type="entry name" value="HTH_HxlR"/>
</dbReference>
<organism evidence="2 3">
    <name type="scientific">Fusibacter ferrireducens</name>
    <dbReference type="NCBI Taxonomy" id="2785058"/>
    <lineage>
        <taxon>Bacteria</taxon>
        <taxon>Bacillati</taxon>
        <taxon>Bacillota</taxon>
        <taxon>Clostridia</taxon>
        <taxon>Eubacteriales</taxon>
        <taxon>Eubacteriales Family XII. Incertae Sedis</taxon>
        <taxon>Fusibacter</taxon>
    </lineage>
</organism>
<accession>A0ABR9ZZU5</accession>
<dbReference type="SUPFAM" id="SSF46785">
    <property type="entry name" value="Winged helix' DNA-binding domain"/>
    <property type="match status" value="1"/>
</dbReference>
<dbReference type="RefSeq" id="WP_194704199.1">
    <property type="nucleotide sequence ID" value="NZ_JADKNH010000025.1"/>
</dbReference>
<dbReference type="InterPro" id="IPR036390">
    <property type="entry name" value="WH_DNA-bd_sf"/>
</dbReference>
<dbReference type="Gene3D" id="1.10.10.10">
    <property type="entry name" value="Winged helix-like DNA-binding domain superfamily/Winged helix DNA-binding domain"/>
    <property type="match status" value="1"/>
</dbReference>
<reference evidence="2 3" key="1">
    <citation type="submission" date="2020-11" db="EMBL/GenBank/DDBJ databases">
        <title>Fusibacter basophilias sp. nov.</title>
        <authorList>
            <person name="Qiu D."/>
        </authorList>
    </citation>
    <scope>NUCLEOTIDE SEQUENCE [LARGE SCALE GENOMIC DNA]</scope>
    <source>
        <strain evidence="2 3">Q10-2</strain>
    </source>
</reference>
<evidence type="ECO:0000313" key="2">
    <source>
        <dbReference type="EMBL" id="MBF4695964.1"/>
    </source>
</evidence>
<gene>
    <name evidence="2" type="ORF">ISU02_22935</name>
</gene>
<dbReference type="Pfam" id="PF01638">
    <property type="entry name" value="HxlR"/>
    <property type="match status" value="1"/>
</dbReference>
<evidence type="ECO:0000313" key="3">
    <source>
        <dbReference type="Proteomes" id="UP000614200"/>
    </source>
</evidence>
<proteinExistence type="predicted"/>
<keyword evidence="3" id="KW-1185">Reference proteome</keyword>
<dbReference type="InterPro" id="IPR036388">
    <property type="entry name" value="WH-like_DNA-bd_sf"/>
</dbReference>
<name>A0ABR9ZZU5_9FIRM</name>
<dbReference type="EMBL" id="JADKNH010000025">
    <property type="protein sequence ID" value="MBF4695964.1"/>
    <property type="molecule type" value="Genomic_DNA"/>
</dbReference>
<sequence length="102" mass="12163">MKSTNTMTEGFQLIHDVFRMRWIPEIISVIGQGYHGYNEILGQIDFLSNTELNRKLKLLLDRQVIDKIENQDQHGYYLNAFGEDLDHIFKHFIEMSEKYIKK</sequence>
<evidence type="ECO:0000259" key="1">
    <source>
        <dbReference type="Pfam" id="PF01638"/>
    </source>
</evidence>
<protein>
    <submittedName>
        <fullName evidence="2">Winged helix-turn-helix transcriptional regulator</fullName>
    </submittedName>
</protein>